<reference evidence="19" key="3">
    <citation type="submission" date="2018-10" db="EMBL/GenBank/DDBJ databases">
        <authorList>
            <person name="Hovde B."/>
            <person name="Zhang X."/>
        </authorList>
    </citation>
    <scope>NUCLEOTIDE SEQUENCE [LARGE SCALE GENOMIC DNA]</scope>
    <source>
        <strain evidence="19">UTEX 25</strain>
    </source>
</reference>
<evidence type="ECO:0000313" key="21">
    <source>
        <dbReference type="Proteomes" id="UP000279271"/>
    </source>
</evidence>
<comment type="domain">
    <text evidence="14">The histidine box domains are involved in binding the catalytic metal ions.</text>
</comment>
<gene>
    <name evidence="19" type="ORF">APUTEX25_001941</name>
    <name evidence="18" type="ORF">F751_3231</name>
</gene>
<comment type="cofactor">
    <cofactor evidence="14">
        <name>Fe(2+)</name>
        <dbReference type="ChEBI" id="CHEBI:29033"/>
    </cofactor>
</comment>
<comment type="subcellular location">
    <subcellularLocation>
        <location evidence="1">Membrane</location>
        <topology evidence="1">Multi-pass membrane protein</topology>
    </subcellularLocation>
</comment>
<evidence type="ECO:0000256" key="11">
    <source>
        <dbReference type="ARBA" id="ARBA00023098"/>
    </source>
</evidence>
<dbReference type="GO" id="GO:0016717">
    <property type="term" value="F:oxidoreductase activity, acting on paired donors, with oxidation of a pair of donors resulting in the reduction of molecular oxygen to two molecules of water"/>
    <property type="evidence" value="ECO:0007669"/>
    <property type="project" value="InterPro"/>
</dbReference>
<evidence type="ECO:0000313" key="18">
    <source>
        <dbReference type="EMBL" id="KFM24513.1"/>
    </source>
</evidence>
<keyword evidence="11" id="KW-0443">Lipid metabolism</keyword>
<keyword evidence="6" id="KW-0276">Fatty acid metabolism</keyword>
<keyword evidence="13 14" id="KW-0275">Fatty acid biosynthesis</keyword>
<dbReference type="EMBL" id="QOKY01000179">
    <property type="protein sequence ID" value="RMZ54365.1"/>
    <property type="molecule type" value="Genomic_DNA"/>
</dbReference>
<dbReference type="eggNOG" id="KOG1600">
    <property type="taxonomic scope" value="Eukaryota"/>
</dbReference>
<dbReference type="PANTHER" id="PTHR11351:SF31">
    <property type="entry name" value="DESATURASE 1, ISOFORM A-RELATED"/>
    <property type="match status" value="1"/>
</dbReference>
<dbReference type="Proteomes" id="UP000279271">
    <property type="component" value="Unassembled WGS sequence"/>
</dbReference>
<organism evidence="18 20">
    <name type="scientific">Auxenochlorella protothecoides</name>
    <name type="common">Green microalga</name>
    <name type="synonym">Chlorella protothecoides</name>
    <dbReference type="NCBI Taxonomy" id="3075"/>
    <lineage>
        <taxon>Eukaryota</taxon>
        <taxon>Viridiplantae</taxon>
        <taxon>Chlorophyta</taxon>
        <taxon>core chlorophytes</taxon>
        <taxon>Trebouxiophyceae</taxon>
        <taxon>Chlorellales</taxon>
        <taxon>Chlorellaceae</taxon>
        <taxon>Auxenochlorella</taxon>
    </lineage>
</organism>
<proteinExistence type="inferred from homology"/>
<dbReference type="eggNOG" id="KOG0027">
    <property type="taxonomic scope" value="Eukaryota"/>
</dbReference>
<dbReference type="RefSeq" id="XP_011397401.1">
    <property type="nucleotide sequence ID" value="XM_011399099.1"/>
</dbReference>
<evidence type="ECO:0000256" key="7">
    <source>
        <dbReference type="ARBA" id="ARBA00022837"/>
    </source>
</evidence>
<dbReference type="Pfam" id="PF13499">
    <property type="entry name" value="EF-hand_7"/>
    <property type="match status" value="1"/>
</dbReference>
<dbReference type="SMART" id="SM00054">
    <property type="entry name" value="EFh"/>
    <property type="match status" value="4"/>
</dbReference>
<evidence type="ECO:0000256" key="9">
    <source>
        <dbReference type="ARBA" id="ARBA00023002"/>
    </source>
</evidence>
<comment type="similarity">
    <text evidence="3 14">Belongs to the fatty acid desaturase type 1 family.</text>
</comment>
<evidence type="ECO:0000256" key="14">
    <source>
        <dbReference type="RuleBase" id="RU000581"/>
    </source>
</evidence>
<dbReference type="Gene3D" id="1.10.238.10">
    <property type="entry name" value="EF-hand"/>
    <property type="match status" value="1"/>
</dbReference>
<evidence type="ECO:0000256" key="2">
    <source>
        <dbReference type="ARBA" id="ARBA00005189"/>
    </source>
</evidence>
<reference evidence="19" key="4">
    <citation type="submission" date="2018-11" db="EMBL/GenBank/DDBJ databases">
        <title>Characterization of plant carbon substrate utilization by Auxenochlorella protothecoides.</title>
        <authorList>
            <person name="Vogler B.W."/>
            <person name="Starkenburg S.R."/>
            <person name="Sudasinghe N."/>
            <person name="Schambach J.Y."/>
            <person name="Rollin J.A."/>
            <person name="Pattathil S."/>
            <person name="Barry A.N."/>
        </authorList>
    </citation>
    <scope>NUCLEOTIDE SEQUENCE [LARGE SCALE GENOMIC DNA]</scope>
    <source>
        <strain evidence="19">UTEX 25</strain>
    </source>
</reference>
<dbReference type="CDD" id="cd03505">
    <property type="entry name" value="Delta9-FADS-like"/>
    <property type="match status" value="1"/>
</dbReference>
<keyword evidence="5 14" id="KW-0812">Transmembrane</keyword>
<dbReference type="InterPro" id="IPR015876">
    <property type="entry name" value="Acyl-CoA_DS"/>
</dbReference>
<accession>A0A087SFK9</accession>
<dbReference type="AlphaFoldDB" id="A0A087SFK9"/>
<dbReference type="InterPro" id="IPR002048">
    <property type="entry name" value="EF_hand_dom"/>
</dbReference>
<dbReference type="SUPFAM" id="SSF47473">
    <property type="entry name" value="EF-hand"/>
    <property type="match status" value="1"/>
</dbReference>
<evidence type="ECO:0000256" key="3">
    <source>
        <dbReference type="ARBA" id="ARBA00009295"/>
    </source>
</evidence>
<dbReference type="EMBL" id="KL662107">
    <property type="protein sequence ID" value="KFM24513.1"/>
    <property type="molecule type" value="Genomic_DNA"/>
</dbReference>
<reference evidence="21" key="2">
    <citation type="journal article" date="2018" name="Algal Res.">
        <title>Characterization of plant carbon substrate utilization by Auxenochlorella protothecoides.</title>
        <authorList>
            <person name="Vogler B.W."/>
            <person name="Starkenburg S.R."/>
            <person name="Sudasinghe N."/>
            <person name="Schambach J.Y."/>
            <person name="Rollin J.A."/>
            <person name="Pattathil S."/>
            <person name="Barry A.N."/>
        </authorList>
    </citation>
    <scope>NUCLEOTIDE SEQUENCE [LARGE SCALE GENOMIC DNA]</scope>
    <source>
        <strain evidence="21">UTEX 25</strain>
    </source>
</reference>
<dbReference type="GO" id="GO:0042761">
    <property type="term" value="P:very long-chain fatty acid biosynthetic process"/>
    <property type="evidence" value="ECO:0007669"/>
    <property type="project" value="TreeGrafter"/>
</dbReference>
<dbReference type="Proteomes" id="UP000028924">
    <property type="component" value="Unassembled WGS sequence"/>
</dbReference>
<feature type="domain" description="EF-hand" evidence="17">
    <location>
        <begin position="101"/>
        <end position="136"/>
    </location>
</feature>
<dbReference type="PROSITE" id="PS50222">
    <property type="entry name" value="EF_HAND_2"/>
    <property type="match status" value="2"/>
</dbReference>
<dbReference type="KEGG" id="apro:F751_3231"/>
<evidence type="ECO:0000313" key="19">
    <source>
        <dbReference type="EMBL" id="RMZ54365.1"/>
    </source>
</evidence>
<feature type="transmembrane region" description="Helical" evidence="16">
    <location>
        <begin position="470"/>
        <end position="492"/>
    </location>
</feature>
<keyword evidence="9 14" id="KW-0560">Oxidoreductase</keyword>
<dbReference type="GeneID" id="23614622"/>
<keyword evidence="10" id="KW-0408">Iron</keyword>
<reference evidence="18 20" key="1">
    <citation type="journal article" date="2014" name="BMC Genomics">
        <title>Oil accumulation mechanisms of the oleaginous microalga Chlorella protothecoides revealed through its genome, transcriptomes, and proteomes.</title>
        <authorList>
            <person name="Gao C."/>
            <person name="Wang Y."/>
            <person name="Shen Y."/>
            <person name="Yan D."/>
            <person name="He X."/>
            <person name="Dai J."/>
            <person name="Wu Q."/>
        </authorList>
    </citation>
    <scope>NUCLEOTIDE SEQUENCE [LARGE SCALE GENOMIC DNA]</scope>
    <source>
        <strain evidence="18 20">0710</strain>
    </source>
</reference>
<feature type="domain" description="EF-hand" evidence="17">
    <location>
        <begin position="199"/>
        <end position="234"/>
    </location>
</feature>
<keyword evidence="7" id="KW-0106">Calcium</keyword>
<evidence type="ECO:0000256" key="12">
    <source>
        <dbReference type="ARBA" id="ARBA00023136"/>
    </source>
</evidence>
<dbReference type="PANTHER" id="PTHR11351">
    <property type="entry name" value="ACYL-COA DESATURASE"/>
    <property type="match status" value="1"/>
</dbReference>
<evidence type="ECO:0000256" key="10">
    <source>
        <dbReference type="ARBA" id="ARBA00023004"/>
    </source>
</evidence>
<keyword evidence="12 16" id="KW-0472">Membrane</keyword>
<name>A0A087SFK9_AUXPR</name>
<dbReference type="PRINTS" id="PR00075">
    <property type="entry name" value="FACDDSATRASE"/>
</dbReference>
<dbReference type="GO" id="GO:0005789">
    <property type="term" value="C:endoplasmic reticulum membrane"/>
    <property type="evidence" value="ECO:0007669"/>
    <property type="project" value="TreeGrafter"/>
</dbReference>
<dbReference type="Pfam" id="PF00487">
    <property type="entry name" value="FA_desaturase"/>
    <property type="match status" value="1"/>
</dbReference>
<evidence type="ECO:0000256" key="1">
    <source>
        <dbReference type="ARBA" id="ARBA00004141"/>
    </source>
</evidence>
<dbReference type="InterPro" id="IPR011992">
    <property type="entry name" value="EF-hand-dom_pair"/>
</dbReference>
<dbReference type="CDD" id="cd00051">
    <property type="entry name" value="EFh"/>
    <property type="match status" value="1"/>
</dbReference>
<evidence type="ECO:0000256" key="15">
    <source>
        <dbReference type="SAM" id="MobiDB-lite"/>
    </source>
</evidence>
<evidence type="ECO:0000256" key="5">
    <source>
        <dbReference type="ARBA" id="ARBA00022692"/>
    </source>
</evidence>
<dbReference type="InterPro" id="IPR005804">
    <property type="entry name" value="FA_desaturase_dom"/>
</dbReference>
<feature type="transmembrane region" description="Helical" evidence="16">
    <location>
        <begin position="346"/>
        <end position="364"/>
    </location>
</feature>
<dbReference type="OrthoDB" id="10260134at2759"/>
<keyword evidence="4 14" id="KW-0444">Lipid biosynthesis</keyword>
<dbReference type="Pfam" id="PF13833">
    <property type="entry name" value="EF-hand_8"/>
    <property type="match status" value="1"/>
</dbReference>
<evidence type="ECO:0000256" key="8">
    <source>
        <dbReference type="ARBA" id="ARBA00022989"/>
    </source>
</evidence>
<evidence type="ECO:0000313" key="20">
    <source>
        <dbReference type="Proteomes" id="UP000028924"/>
    </source>
</evidence>
<feature type="transmembrane region" description="Helical" evidence="16">
    <location>
        <begin position="322"/>
        <end position="340"/>
    </location>
</feature>
<dbReference type="InterPro" id="IPR018247">
    <property type="entry name" value="EF_Hand_1_Ca_BS"/>
</dbReference>
<keyword evidence="20" id="KW-1185">Reference proteome</keyword>
<evidence type="ECO:0000256" key="13">
    <source>
        <dbReference type="ARBA" id="ARBA00023160"/>
    </source>
</evidence>
<dbReference type="GO" id="GO:0005509">
    <property type="term" value="F:calcium ion binding"/>
    <property type="evidence" value="ECO:0007669"/>
    <property type="project" value="InterPro"/>
</dbReference>
<feature type="region of interest" description="Disordered" evidence="15">
    <location>
        <begin position="236"/>
        <end position="260"/>
    </location>
</feature>
<sequence>MGNSTSTATSLGPEASSPSVNFASQCREYLDARLSDTIKEKWAQGERGTPMKLNKLLLKLPSLHDGLSRAAKVFRSLDVPPTGEISLDQLRAGARKLGYAVDDDVLESAFVSADLDRSSTINVDEFVVILAILHLLKGPRDEEDVDAATLKAFELATQAFLSFDSSRHGFISRDELESALLEPHLENMPHSPHASATNTIVPLVQQRFLELDRDGNGRITFPDFLACITHWVDEAGEEEAPQEREAPSGPQDIPPPSYNQLYTDVFTSAPTSINTKRTLPKPSNEAQGLEQGSRQVLLSDVWALPRTRWFSQRQWTSKDRTYAVFMIAMHGLACLAPATFTPQLAGGAFLMYLVSGLLGITTSYHRQLSHRSFRTPKWLEHALAYCGVLAIQGDPLEWVSCHRHHHLHCDTPLDPHSPYEGFWWSHMGWLLDDGATQRRIADRSNVADMADDPFYQHLAKHFGLHATAQLAALFALGGLPALVWVGAVRLVVVYHITWFVNSAAHVWGSQSYRTGDLSRNNWWVGLLAFGEGWHNNHHAFEFSARHGLEWWQIDATWLVIRGLQSIGLATNVKLPSEAQKAKLAL</sequence>
<evidence type="ECO:0000256" key="4">
    <source>
        <dbReference type="ARBA" id="ARBA00022516"/>
    </source>
</evidence>
<comment type="pathway">
    <text evidence="2">Lipid metabolism.</text>
</comment>
<dbReference type="STRING" id="3075.A0A087SFK9"/>
<keyword evidence="8 16" id="KW-1133">Transmembrane helix</keyword>
<evidence type="ECO:0000256" key="16">
    <source>
        <dbReference type="SAM" id="Phobius"/>
    </source>
</evidence>
<dbReference type="PROSITE" id="PS00018">
    <property type="entry name" value="EF_HAND_1"/>
    <property type="match status" value="1"/>
</dbReference>
<evidence type="ECO:0000259" key="17">
    <source>
        <dbReference type="PROSITE" id="PS50222"/>
    </source>
</evidence>
<protein>
    <submittedName>
        <fullName evidence="18">Palmitoyl-monogalactosyldiacylglycerol delta-7 desaturase, chloroplastic</fullName>
    </submittedName>
</protein>
<evidence type="ECO:0000256" key="6">
    <source>
        <dbReference type="ARBA" id="ARBA00022832"/>
    </source>
</evidence>